<dbReference type="Gene3D" id="6.10.250.1300">
    <property type="match status" value="1"/>
</dbReference>
<organism evidence="4 5">
    <name type="scientific">Dactylosporangium sucinum</name>
    <dbReference type="NCBI Taxonomy" id="1424081"/>
    <lineage>
        <taxon>Bacteria</taxon>
        <taxon>Bacillati</taxon>
        <taxon>Actinomycetota</taxon>
        <taxon>Actinomycetes</taxon>
        <taxon>Micromonosporales</taxon>
        <taxon>Micromonosporaceae</taxon>
        <taxon>Dactylosporangium</taxon>
    </lineage>
</organism>
<dbReference type="InterPro" id="IPR031928">
    <property type="entry name" value="RsdA_SigD-bd"/>
</dbReference>
<feature type="transmembrane region" description="Helical" evidence="2">
    <location>
        <begin position="100"/>
        <end position="118"/>
    </location>
</feature>
<evidence type="ECO:0000256" key="2">
    <source>
        <dbReference type="SAM" id="Phobius"/>
    </source>
</evidence>
<feature type="region of interest" description="Disordered" evidence="1">
    <location>
        <begin position="199"/>
        <end position="269"/>
    </location>
</feature>
<protein>
    <recommendedName>
        <fullName evidence="3">Anti-sigma-D factor RsdA sigma factor binding region domain-containing protein</fullName>
    </recommendedName>
</protein>
<reference evidence="4" key="2">
    <citation type="submission" date="2020-09" db="EMBL/GenBank/DDBJ databases">
        <authorList>
            <person name="Sun Q."/>
            <person name="Ohkuma M."/>
        </authorList>
    </citation>
    <scope>NUCLEOTIDE SEQUENCE</scope>
    <source>
        <strain evidence="4">JCM 19831</strain>
    </source>
</reference>
<dbReference type="RefSeq" id="WP_190256686.1">
    <property type="nucleotide sequence ID" value="NZ_BMPI01000078.1"/>
</dbReference>
<evidence type="ECO:0000259" key="3">
    <source>
        <dbReference type="Pfam" id="PF16751"/>
    </source>
</evidence>
<feature type="compositionally biased region" description="Gly residues" evidence="1">
    <location>
        <begin position="230"/>
        <end position="239"/>
    </location>
</feature>
<comment type="caution">
    <text evidence="4">The sequence shown here is derived from an EMBL/GenBank/DDBJ whole genome shotgun (WGS) entry which is preliminary data.</text>
</comment>
<evidence type="ECO:0000313" key="5">
    <source>
        <dbReference type="Proteomes" id="UP000642070"/>
    </source>
</evidence>
<name>A0A917UBZ4_9ACTN</name>
<feature type="compositionally biased region" description="Pro residues" evidence="1">
    <location>
        <begin position="257"/>
        <end position="269"/>
    </location>
</feature>
<gene>
    <name evidence="4" type="ORF">GCM10007977_095230</name>
</gene>
<sequence>MNGQQAYGPGEQPVDLAAVQADDVLLDALGRGEPAPDGDDLAGLLAAWRADLDTDLPPDGISTGDILNVPVETVPVEPDADDEVAEPVPLRRRGTALRRAFAGVAAAALILGGLALGAHRSGPDGPLWPITRVLYPQVVDTRAAEHAIAQAADAAAAGRYDEARRLLDTATGYAQQVGDPATRQRLLDQIDELRRSLPAAPAPTAQPSSTGGGPTPGTTGPSPAPSPGTTTGGPGGGGQSPAPGIPVPNLPSLLPTLPLPSSIPLPGLP</sequence>
<reference evidence="4" key="1">
    <citation type="journal article" date="2014" name="Int. J. Syst. Evol. Microbiol.">
        <title>Complete genome sequence of Corynebacterium casei LMG S-19264T (=DSM 44701T), isolated from a smear-ripened cheese.</title>
        <authorList>
            <consortium name="US DOE Joint Genome Institute (JGI-PGF)"/>
            <person name="Walter F."/>
            <person name="Albersmeier A."/>
            <person name="Kalinowski J."/>
            <person name="Ruckert C."/>
        </authorList>
    </citation>
    <scope>NUCLEOTIDE SEQUENCE</scope>
    <source>
        <strain evidence="4">JCM 19831</strain>
    </source>
</reference>
<keyword evidence="2" id="KW-0472">Membrane</keyword>
<dbReference type="Proteomes" id="UP000642070">
    <property type="component" value="Unassembled WGS sequence"/>
</dbReference>
<accession>A0A917UBZ4</accession>
<dbReference type="AlphaFoldDB" id="A0A917UBZ4"/>
<dbReference type="Pfam" id="PF16751">
    <property type="entry name" value="RsdA_SigD_bd"/>
    <property type="match status" value="1"/>
</dbReference>
<evidence type="ECO:0000313" key="4">
    <source>
        <dbReference type="EMBL" id="GGM78626.1"/>
    </source>
</evidence>
<keyword evidence="2" id="KW-0812">Transmembrane</keyword>
<feature type="compositionally biased region" description="Low complexity" evidence="1">
    <location>
        <begin position="199"/>
        <end position="209"/>
    </location>
</feature>
<dbReference type="EMBL" id="BMPI01000078">
    <property type="protein sequence ID" value="GGM78626.1"/>
    <property type="molecule type" value="Genomic_DNA"/>
</dbReference>
<keyword evidence="5" id="KW-1185">Reference proteome</keyword>
<proteinExistence type="predicted"/>
<feature type="domain" description="Anti-sigma-D factor RsdA sigma factor binding region" evidence="3">
    <location>
        <begin position="15"/>
        <end position="54"/>
    </location>
</feature>
<evidence type="ECO:0000256" key="1">
    <source>
        <dbReference type="SAM" id="MobiDB-lite"/>
    </source>
</evidence>
<keyword evidence="2" id="KW-1133">Transmembrane helix</keyword>